<dbReference type="InterPro" id="IPR052823">
    <property type="entry name" value="SXP/RAL-2_related"/>
</dbReference>
<organism evidence="2 3">
    <name type="scientific">Oesophagostomum dentatum</name>
    <name type="common">Nodular worm</name>
    <dbReference type="NCBI Taxonomy" id="61180"/>
    <lineage>
        <taxon>Eukaryota</taxon>
        <taxon>Metazoa</taxon>
        <taxon>Ecdysozoa</taxon>
        <taxon>Nematoda</taxon>
        <taxon>Chromadorea</taxon>
        <taxon>Rhabditida</taxon>
        <taxon>Rhabditina</taxon>
        <taxon>Rhabditomorpha</taxon>
        <taxon>Strongyloidea</taxon>
        <taxon>Strongylidae</taxon>
        <taxon>Oesophagostomum</taxon>
    </lineage>
</organism>
<name>A0A0B1S861_OESDE</name>
<reference evidence="2 3" key="1">
    <citation type="submission" date="2014-03" db="EMBL/GenBank/DDBJ databases">
        <title>Draft genome of the hookworm Oesophagostomum dentatum.</title>
        <authorList>
            <person name="Mitreva M."/>
        </authorList>
    </citation>
    <scope>NUCLEOTIDE SEQUENCE [LARGE SCALE GENOMIC DNA]</scope>
    <source>
        <strain evidence="2 3">OD-Hann</strain>
    </source>
</reference>
<feature type="chain" id="PRO_5002060803" description="Nematode fatty acid retinoid binding protein" evidence="1">
    <location>
        <begin position="17"/>
        <end position="144"/>
    </location>
</feature>
<dbReference type="PANTHER" id="PTHR21593:SF36">
    <property type="entry name" value="DUF148 DOMAIN-CONTAINING PROTEIN-RELATED"/>
    <property type="match status" value="1"/>
</dbReference>
<dbReference type="AlphaFoldDB" id="A0A0B1S861"/>
<dbReference type="EMBL" id="KN603754">
    <property type="protein sequence ID" value="KHJ79687.1"/>
    <property type="molecule type" value="Genomic_DNA"/>
</dbReference>
<evidence type="ECO:0000313" key="2">
    <source>
        <dbReference type="EMBL" id="KHJ79687.1"/>
    </source>
</evidence>
<gene>
    <name evidence="2" type="ORF">OESDEN_20659</name>
</gene>
<evidence type="ECO:0000313" key="3">
    <source>
        <dbReference type="Proteomes" id="UP000053660"/>
    </source>
</evidence>
<evidence type="ECO:0000256" key="1">
    <source>
        <dbReference type="SAM" id="SignalP"/>
    </source>
</evidence>
<dbReference type="PANTHER" id="PTHR21593">
    <property type="entry name" value="PRION-LIKE- Q/N-RICH -DOMAIN-BEARING PROTEIN PROTEIN"/>
    <property type="match status" value="1"/>
</dbReference>
<dbReference type="Proteomes" id="UP000053660">
    <property type="component" value="Unassembled WGS sequence"/>
</dbReference>
<feature type="signal peptide" evidence="1">
    <location>
        <begin position="1"/>
        <end position="16"/>
    </location>
</feature>
<proteinExistence type="predicted"/>
<keyword evidence="3" id="KW-1185">Reference proteome</keyword>
<keyword evidence="1" id="KW-0732">Signal</keyword>
<accession>A0A0B1S861</accession>
<dbReference type="OrthoDB" id="5838444at2759"/>
<sequence length="144" mass="16008">MIKIAIFLLFVALAGAGGGHRRRGPPRCGIPPFTSRLPNDTQAEIKKVWENYEDGEGCDEEHEKTKEILEKLPADVRKAAMKPKGPAFLRGASEDVRAQFDALWKNHTISRDEKPEKFKELAEKVCLALFSDATTAACFFASFA</sequence>
<evidence type="ECO:0008006" key="4">
    <source>
        <dbReference type="Google" id="ProtNLM"/>
    </source>
</evidence>
<protein>
    <recommendedName>
        <fullName evidence="4">Nematode fatty acid retinoid binding protein</fullName>
    </recommendedName>
</protein>